<feature type="domain" description="GHMP kinase N-terminal" evidence="13">
    <location>
        <begin position="55"/>
        <end position="115"/>
    </location>
</feature>
<evidence type="ECO:0000256" key="1">
    <source>
        <dbReference type="ARBA" id="ARBA00004496"/>
    </source>
</evidence>
<dbReference type="InterPro" id="IPR014721">
    <property type="entry name" value="Ribsml_uS5_D2-typ_fold_subgr"/>
</dbReference>
<dbReference type="UniPathway" id="UPA00057">
    <property type="reaction ID" value="UER00098"/>
</dbReference>
<dbReference type="GO" id="GO:0004496">
    <property type="term" value="F:mevalonate kinase activity"/>
    <property type="evidence" value="ECO:0007669"/>
    <property type="project" value="UniProtKB-EC"/>
</dbReference>
<evidence type="ECO:0000256" key="7">
    <source>
        <dbReference type="ARBA" id="ARBA00022741"/>
    </source>
</evidence>
<comment type="subcellular location">
    <subcellularLocation>
        <location evidence="1">Cytoplasm</location>
    </subcellularLocation>
</comment>
<dbReference type="InterPro" id="IPR036554">
    <property type="entry name" value="GHMP_kinase_C_sf"/>
</dbReference>
<evidence type="ECO:0000256" key="3">
    <source>
        <dbReference type="ARBA" id="ARBA00012103"/>
    </source>
</evidence>
<evidence type="ECO:0000256" key="9">
    <source>
        <dbReference type="ARBA" id="ARBA00022840"/>
    </source>
</evidence>
<dbReference type="InterPro" id="IPR006204">
    <property type="entry name" value="GHMP_kinase_N_dom"/>
</dbReference>
<evidence type="ECO:0000256" key="8">
    <source>
        <dbReference type="ARBA" id="ARBA00022777"/>
    </source>
</evidence>
<dbReference type="EC" id="2.7.1.36" evidence="3"/>
<dbReference type="InterPro" id="IPR006203">
    <property type="entry name" value="GHMP_knse_ATP-bd_CS"/>
</dbReference>
<comment type="pathway">
    <text evidence="12">Isoprenoid biosynthesis; isopentenyl diphosphate biosynthesis via mevalonate pathway; isopentenyl diphosphate from (R)-mevalonate: step 1/3.</text>
</comment>
<dbReference type="GO" id="GO:0005829">
    <property type="term" value="C:cytosol"/>
    <property type="evidence" value="ECO:0007669"/>
    <property type="project" value="TreeGrafter"/>
</dbReference>
<accession>A0A2N6SFL4</accession>
<dbReference type="SUPFAM" id="SSF54211">
    <property type="entry name" value="Ribosomal protein S5 domain 2-like"/>
    <property type="match status" value="1"/>
</dbReference>
<dbReference type="PANTHER" id="PTHR43290">
    <property type="entry name" value="MEVALONATE KINASE"/>
    <property type="match status" value="1"/>
</dbReference>
<dbReference type="InterPro" id="IPR020568">
    <property type="entry name" value="Ribosomal_Su5_D2-typ_SF"/>
</dbReference>
<evidence type="ECO:0000256" key="4">
    <source>
        <dbReference type="ARBA" id="ARBA00022490"/>
    </source>
</evidence>
<gene>
    <name evidence="15" type="primary">mvk</name>
    <name evidence="15" type="ORF">CJ218_02280</name>
</gene>
<dbReference type="InterPro" id="IPR006205">
    <property type="entry name" value="Mev_gal_kin"/>
</dbReference>
<dbReference type="GO" id="GO:0019287">
    <property type="term" value="P:isopentenyl diphosphate biosynthetic process, mevalonate pathway"/>
    <property type="evidence" value="ECO:0007669"/>
    <property type="project" value="UniProtKB-UniPathway"/>
</dbReference>
<evidence type="ECO:0000313" key="16">
    <source>
        <dbReference type="Proteomes" id="UP000235670"/>
    </source>
</evidence>
<keyword evidence="4" id="KW-0963">Cytoplasm</keyword>
<sequence length="270" mass="29584">MTHAKAIFFGEHAVVYGHEGITIPLPEMKIDVTLENTNEIQHRDDILAYIADTCEIDSKTKININSTIPVGRGLGSSAALSIAIARAKGITKAKIREIADKCEKFIHGNPSGIDVNQVLSDTPLLFSKEHGAKKLPFSLDSYLLIIDTGVVGITKHTLEHVKDNLKTYKPYIDELGSITKKVIKPLKDKNIDLIGEYMYKAHSLLQKIGVSHKKNDEVVELCKNNNAKGAKLTGGGAGGCCICLCDTKENALKIQDELKEKGYLSWMVTV</sequence>
<dbReference type="GO" id="GO:0005524">
    <property type="term" value="F:ATP binding"/>
    <property type="evidence" value="ECO:0007669"/>
    <property type="project" value="UniProtKB-KW"/>
</dbReference>
<dbReference type="AlphaFoldDB" id="A0A2N6SFL4"/>
<keyword evidence="7" id="KW-0547">Nucleotide-binding</keyword>
<reference evidence="15 16" key="1">
    <citation type="submission" date="2017-09" db="EMBL/GenBank/DDBJ databases">
        <title>Bacterial strain isolated from the female urinary microbiota.</title>
        <authorList>
            <person name="Thomas-White K."/>
            <person name="Kumar N."/>
            <person name="Forster S."/>
            <person name="Putonti C."/>
            <person name="Lawley T."/>
            <person name="Wolfe A.J."/>
        </authorList>
    </citation>
    <scope>NUCLEOTIDE SEQUENCE [LARGE SCALE GENOMIC DNA]</scope>
    <source>
        <strain evidence="15 16">UMB0186</strain>
    </source>
</reference>
<comment type="similarity">
    <text evidence="2">Belongs to the GHMP kinase family. Mevalonate kinase subfamily.</text>
</comment>
<dbReference type="STRING" id="84135.GCA_001052115_01499"/>
<dbReference type="Gene3D" id="3.30.230.10">
    <property type="match status" value="1"/>
</dbReference>
<evidence type="ECO:0000259" key="14">
    <source>
        <dbReference type="Pfam" id="PF08544"/>
    </source>
</evidence>
<dbReference type="OrthoDB" id="9764892at2"/>
<protein>
    <recommendedName>
        <fullName evidence="3">mevalonate kinase</fullName>
        <ecNumber evidence="3">2.7.1.36</ecNumber>
    </recommendedName>
</protein>
<evidence type="ECO:0000256" key="11">
    <source>
        <dbReference type="ARBA" id="ARBA00023098"/>
    </source>
</evidence>
<keyword evidence="11" id="KW-0443">Lipid metabolism</keyword>
<keyword evidence="8 15" id="KW-0418">Kinase</keyword>
<evidence type="ECO:0000313" key="15">
    <source>
        <dbReference type="EMBL" id="PMC52738.1"/>
    </source>
</evidence>
<dbReference type="PRINTS" id="PR00959">
    <property type="entry name" value="MEVGALKINASE"/>
</dbReference>
<dbReference type="SUPFAM" id="SSF55060">
    <property type="entry name" value="GHMP Kinase, C-terminal domain"/>
    <property type="match status" value="1"/>
</dbReference>
<evidence type="ECO:0000256" key="10">
    <source>
        <dbReference type="ARBA" id="ARBA00022842"/>
    </source>
</evidence>
<dbReference type="Pfam" id="PF00288">
    <property type="entry name" value="GHMP_kinases_N"/>
    <property type="match status" value="1"/>
</dbReference>
<dbReference type="Gene3D" id="3.30.70.890">
    <property type="entry name" value="GHMP kinase, C-terminal domain"/>
    <property type="match status" value="1"/>
</dbReference>
<proteinExistence type="inferred from homology"/>
<feature type="domain" description="GHMP kinase C-terminal" evidence="14">
    <location>
        <begin position="184"/>
        <end position="263"/>
    </location>
</feature>
<dbReference type="EMBL" id="PNGT01000002">
    <property type="protein sequence ID" value="PMC52738.1"/>
    <property type="molecule type" value="Genomic_DNA"/>
</dbReference>
<dbReference type="NCBIfam" id="TIGR00549">
    <property type="entry name" value="mevalon_kin"/>
    <property type="match status" value="1"/>
</dbReference>
<evidence type="ECO:0000256" key="12">
    <source>
        <dbReference type="ARBA" id="ARBA00029438"/>
    </source>
</evidence>
<dbReference type="Proteomes" id="UP000235670">
    <property type="component" value="Unassembled WGS sequence"/>
</dbReference>
<evidence type="ECO:0000256" key="6">
    <source>
        <dbReference type="ARBA" id="ARBA00022679"/>
    </source>
</evidence>
<dbReference type="PROSITE" id="PS00627">
    <property type="entry name" value="GHMP_KINASES_ATP"/>
    <property type="match status" value="1"/>
</dbReference>
<evidence type="ECO:0000256" key="5">
    <source>
        <dbReference type="ARBA" id="ARBA00022516"/>
    </source>
</evidence>
<evidence type="ECO:0000256" key="2">
    <source>
        <dbReference type="ARBA" id="ARBA00006495"/>
    </source>
</evidence>
<keyword evidence="9" id="KW-0067">ATP-binding</keyword>
<comment type="caution">
    <text evidence="15">The sequence shown here is derived from an EMBL/GenBank/DDBJ whole genome shotgun (WGS) entry which is preliminary data.</text>
</comment>
<dbReference type="Pfam" id="PF08544">
    <property type="entry name" value="GHMP_kinases_C"/>
    <property type="match status" value="1"/>
</dbReference>
<keyword evidence="6" id="KW-0808">Transferase</keyword>
<keyword evidence="10" id="KW-0460">Magnesium</keyword>
<dbReference type="InterPro" id="IPR013750">
    <property type="entry name" value="GHMP_kinase_C_dom"/>
</dbReference>
<dbReference type="RefSeq" id="WP_102189486.1">
    <property type="nucleotide sequence ID" value="NZ_PNGT01000002.1"/>
</dbReference>
<organism evidence="15 16">
    <name type="scientific">Gemella sanguinis</name>
    <dbReference type="NCBI Taxonomy" id="84135"/>
    <lineage>
        <taxon>Bacteria</taxon>
        <taxon>Bacillati</taxon>
        <taxon>Bacillota</taxon>
        <taxon>Bacilli</taxon>
        <taxon>Bacillales</taxon>
        <taxon>Gemellaceae</taxon>
        <taxon>Gemella</taxon>
    </lineage>
</organism>
<keyword evidence="5" id="KW-0444">Lipid biosynthesis</keyword>
<dbReference type="PANTHER" id="PTHR43290:SF2">
    <property type="entry name" value="MEVALONATE KINASE"/>
    <property type="match status" value="1"/>
</dbReference>
<evidence type="ECO:0000259" key="13">
    <source>
        <dbReference type="Pfam" id="PF00288"/>
    </source>
</evidence>
<name>A0A2N6SFL4_9BACL</name>